<reference evidence="1 2" key="1">
    <citation type="submission" date="2014-05" db="EMBL/GenBank/DDBJ databases">
        <title>ATOL: Assembling a taxonomically balanced genome-scale reconstruction of the evolutionary history of the Enterobacteriaceae.</title>
        <authorList>
            <person name="Plunkett G.III."/>
            <person name="Neeno-Eckwall E.C."/>
            <person name="Glasner J.D."/>
            <person name="Perna N.T."/>
        </authorList>
    </citation>
    <scope>NUCLEOTIDE SEQUENCE [LARGE SCALE GENOMIC DNA]</scope>
    <source>
        <strain evidence="1 2">ATCC 33852</strain>
    </source>
</reference>
<accession>A0A085GNC2</accession>
<dbReference type="EMBL" id="JMPJ01000020">
    <property type="protein sequence ID" value="KFC85217.1"/>
    <property type="molecule type" value="Genomic_DNA"/>
</dbReference>
<dbReference type="STRING" id="910964.GEAM_0460"/>
<proteinExistence type="predicted"/>
<protein>
    <submittedName>
        <fullName evidence="1">Phage tail completion protein</fullName>
    </submittedName>
</protein>
<dbReference type="RefSeq" id="WP_034787732.1">
    <property type="nucleotide sequence ID" value="NZ_JMPJ01000020.1"/>
</dbReference>
<dbReference type="GeneID" id="78383243"/>
<sequence length="67" mass="7572">MKIYAQQGDTVDSMCWRVYGRTASVVEQVYSLNKGIADFGPILPHGTPVEMPDQVEKSVKESIRLWD</sequence>
<evidence type="ECO:0000313" key="1">
    <source>
        <dbReference type="EMBL" id="KFC85217.1"/>
    </source>
</evidence>
<organism evidence="1 2">
    <name type="scientific">Ewingella americana (strain ATCC 33852 / DSM 4580 / CCUG 14506 / JCM 5911 / LMG 7869 / NCTC 12157 / CDC 1468-78)</name>
    <dbReference type="NCBI Taxonomy" id="910964"/>
    <lineage>
        <taxon>Bacteria</taxon>
        <taxon>Pseudomonadati</taxon>
        <taxon>Pseudomonadota</taxon>
        <taxon>Gammaproteobacteria</taxon>
        <taxon>Enterobacterales</taxon>
        <taxon>Yersiniaceae</taxon>
        <taxon>Ewingella</taxon>
    </lineage>
</organism>
<keyword evidence="2" id="KW-1185">Reference proteome</keyword>
<dbReference type="eggNOG" id="COG5004">
    <property type="taxonomic scope" value="Bacteria"/>
</dbReference>
<dbReference type="AlphaFoldDB" id="A0A085GNC2"/>
<name>A0A085GNC2_EWIA3</name>
<dbReference type="Pfam" id="PF05489">
    <property type="entry name" value="Phage_tail_X"/>
    <property type="match status" value="1"/>
</dbReference>
<dbReference type="Proteomes" id="UP000028640">
    <property type="component" value="Unassembled WGS sequence"/>
</dbReference>
<comment type="caution">
    <text evidence="1">The sequence shown here is derived from an EMBL/GenBank/DDBJ whole genome shotgun (WGS) entry which is preliminary data.</text>
</comment>
<gene>
    <name evidence="1" type="ORF">GEAM_0460</name>
</gene>
<evidence type="ECO:0000313" key="2">
    <source>
        <dbReference type="Proteomes" id="UP000028640"/>
    </source>
</evidence>
<dbReference type="InterPro" id="IPR008861">
    <property type="entry name" value="GpX-like"/>
</dbReference>
<dbReference type="OrthoDB" id="8759063at2"/>